<comment type="similarity">
    <text evidence="1">Belongs to the FemABX family.</text>
</comment>
<evidence type="ECO:0000256" key="3">
    <source>
        <dbReference type="ARBA" id="ARBA00022960"/>
    </source>
</evidence>
<proteinExistence type="inferred from homology"/>
<organism evidence="7">
    <name type="scientific">hydrothermal vent metagenome</name>
    <dbReference type="NCBI Taxonomy" id="652676"/>
    <lineage>
        <taxon>unclassified sequences</taxon>
        <taxon>metagenomes</taxon>
        <taxon>ecological metagenomes</taxon>
    </lineage>
</organism>
<dbReference type="Pfam" id="PF02388">
    <property type="entry name" value="FemAB"/>
    <property type="match status" value="1"/>
</dbReference>
<dbReference type="GO" id="GO:0071555">
    <property type="term" value="P:cell wall organization"/>
    <property type="evidence" value="ECO:0007669"/>
    <property type="project" value="UniProtKB-KW"/>
</dbReference>
<dbReference type="SUPFAM" id="SSF55729">
    <property type="entry name" value="Acyl-CoA N-acyltransferases (Nat)"/>
    <property type="match status" value="1"/>
</dbReference>
<evidence type="ECO:0000313" key="7">
    <source>
        <dbReference type="EMBL" id="VAV86115.1"/>
    </source>
</evidence>
<protein>
    <recommendedName>
        <fullName evidence="8">BioF2-like acetyltransferase domain-containing protein</fullName>
    </recommendedName>
</protein>
<dbReference type="GO" id="GO:0009252">
    <property type="term" value="P:peptidoglycan biosynthetic process"/>
    <property type="evidence" value="ECO:0007669"/>
    <property type="project" value="UniProtKB-KW"/>
</dbReference>
<gene>
    <name evidence="7" type="ORF">MNBD_BACTEROID02-731</name>
</gene>
<keyword evidence="2" id="KW-0808">Transferase</keyword>
<sequence>MIKEITSKDEWNAILKQVDSYDFYHTYDYHIISCNLNNEEPILLLYTTNNVIIALPLILRIIPNTKYYDFTSIYGYAGPLGINVSEDFDNTSYLNALQNYFKSKNIVSIFSRLHPYFEYQAKILSNFGEIIPLGRVVNIDVTLPLDESRRVYQKSLKNQVNKLRKTCIVRKAKTKADVLEFIEIYHENMRRVNANEDYFFSTKYFFNLLNQSDFKTEILLVEEKESKKIIAGSMFIKTNGFVQFHLSGTKTEYLRLRPSKLFLDEMRIEATNQNFKYFNLGGGLGSIEDSLFEFKSAFSKDFRTFKIWRYIINQDVYDQLASKVEITNDNEYFPLYRIK</sequence>
<keyword evidence="5" id="KW-0012">Acyltransferase</keyword>
<name>A0A3B0RRA1_9ZZZZ</name>
<keyword evidence="4" id="KW-0573">Peptidoglycan synthesis</keyword>
<dbReference type="InterPro" id="IPR050644">
    <property type="entry name" value="PG_Glycine_Bridge_Synth"/>
</dbReference>
<keyword evidence="3" id="KW-0133">Cell shape</keyword>
<dbReference type="Gene3D" id="3.40.630.30">
    <property type="match status" value="2"/>
</dbReference>
<keyword evidence="6" id="KW-0961">Cell wall biogenesis/degradation</keyword>
<accession>A0A3B0RRA1</accession>
<evidence type="ECO:0000256" key="5">
    <source>
        <dbReference type="ARBA" id="ARBA00023315"/>
    </source>
</evidence>
<dbReference type="PANTHER" id="PTHR36174:SF1">
    <property type="entry name" value="LIPID II:GLYCINE GLYCYLTRANSFERASE"/>
    <property type="match status" value="1"/>
</dbReference>
<evidence type="ECO:0008006" key="8">
    <source>
        <dbReference type="Google" id="ProtNLM"/>
    </source>
</evidence>
<dbReference type="PANTHER" id="PTHR36174">
    <property type="entry name" value="LIPID II:GLYCINE GLYCYLTRANSFERASE"/>
    <property type="match status" value="1"/>
</dbReference>
<dbReference type="GO" id="GO:0016755">
    <property type="term" value="F:aminoacyltransferase activity"/>
    <property type="evidence" value="ECO:0007669"/>
    <property type="project" value="InterPro"/>
</dbReference>
<reference evidence="7" key="1">
    <citation type="submission" date="2018-06" db="EMBL/GenBank/DDBJ databases">
        <authorList>
            <person name="Zhirakovskaya E."/>
        </authorList>
    </citation>
    <scope>NUCLEOTIDE SEQUENCE</scope>
</reference>
<evidence type="ECO:0000256" key="1">
    <source>
        <dbReference type="ARBA" id="ARBA00009943"/>
    </source>
</evidence>
<evidence type="ECO:0000256" key="2">
    <source>
        <dbReference type="ARBA" id="ARBA00022679"/>
    </source>
</evidence>
<dbReference type="AlphaFoldDB" id="A0A3B0RRA1"/>
<dbReference type="GO" id="GO:0008360">
    <property type="term" value="P:regulation of cell shape"/>
    <property type="evidence" value="ECO:0007669"/>
    <property type="project" value="UniProtKB-KW"/>
</dbReference>
<dbReference type="EMBL" id="UOEB01000293">
    <property type="protein sequence ID" value="VAV86115.1"/>
    <property type="molecule type" value="Genomic_DNA"/>
</dbReference>
<evidence type="ECO:0000256" key="6">
    <source>
        <dbReference type="ARBA" id="ARBA00023316"/>
    </source>
</evidence>
<evidence type="ECO:0000256" key="4">
    <source>
        <dbReference type="ARBA" id="ARBA00022984"/>
    </source>
</evidence>
<dbReference type="InterPro" id="IPR003447">
    <property type="entry name" value="FEMABX"/>
</dbReference>
<dbReference type="InterPro" id="IPR016181">
    <property type="entry name" value="Acyl_CoA_acyltransferase"/>
</dbReference>